<dbReference type="Pfam" id="PF16561">
    <property type="entry name" value="AMPK1_CBM"/>
    <property type="match status" value="1"/>
</dbReference>
<feature type="compositionally biased region" description="Basic residues" evidence="1">
    <location>
        <begin position="143"/>
        <end position="155"/>
    </location>
</feature>
<evidence type="ECO:0000313" key="4">
    <source>
        <dbReference type="Proteomes" id="UP000749646"/>
    </source>
</evidence>
<dbReference type="SUPFAM" id="SSF81296">
    <property type="entry name" value="E set domains"/>
    <property type="match status" value="1"/>
</dbReference>
<feature type="compositionally biased region" description="Polar residues" evidence="1">
    <location>
        <begin position="598"/>
        <end position="620"/>
    </location>
</feature>
<feature type="compositionally biased region" description="Basic and acidic residues" evidence="1">
    <location>
        <begin position="360"/>
        <end position="374"/>
    </location>
</feature>
<dbReference type="AlphaFoldDB" id="A0A9P6IYM0"/>
<feature type="region of interest" description="Disordered" evidence="1">
    <location>
        <begin position="512"/>
        <end position="541"/>
    </location>
</feature>
<reference evidence="3" key="1">
    <citation type="journal article" date="2020" name="Fungal Divers.">
        <title>Resolving the Mortierellaceae phylogeny through synthesis of multi-gene phylogenetics and phylogenomics.</title>
        <authorList>
            <person name="Vandepol N."/>
            <person name="Liber J."/>
            <person name="Desiro A."/>
            <person name="Na H."/>
            <person name="Kennedy M."/>
            <person name="Barry K."/>
            <person name="Grigoriev I.V."/>
            <person name="Miller A.N."/>
            <person name="O'Donnell K."/>
            <person name="Stajich J.E."/>
            <person name="Bonito G."/>
        </authorList>
    </citation>
    <scope>NUCLEOTIDE SEQUENCE</scope>
    <source>
        <strain evidence="3">MES-2147</strain>
    </source>
</reference>
<dbReference type="InterPro" id="IPR013783">
    <property type="entry name" value="Ig-like_fold"/>
</dbReference>
<feature type="compositionally biased region" description="Basic residues" evidence="1">
    <location>
        <begin position="176"/>
        <end position="191"/>
    </location>
</feature>
<evidence type="ECO:0000259" key="2">
    <source>
        <dbReference type="Pfam" id="PF16561"/>
    </source>
</evidence>
<proteinExistence type="predicted"/>
<name>A0A9P6IYM0_9FUNG</name>
<dbReference type="InterPro" id="IPR032640">
    <property type="entry name" value="AMPK1_CBM"/>
</dbReference>
<feature type="domain" description="AMP-activated protein kinase glycogen-binding" evidence="2">
    <location>
        <begin position="245"/>
        <end position="325"/>
    </location>
</feature>
<feature type="compositionally biased region" description="Low complexity" evidence="1">
    <location>
        <begin position="584"/>
        <end position="597"/>
    </location>
</feature>
<sequence length="747" mass="80894">MSCSVFVPIPNIVVKSHQTLVAIRPYLPLTSSSDPSDQQEQEEDQQLTAPDSPSSEPSSSSSLVFPSRPSEANLSLRSRGGSGGIATNHSHHHCSSNSNASNSGSQQSSNRISPDSFIPAATCIKISLQPTPTFKFVKPKCPHLHQKHRNQRHFRQQQQQQQESQQQQQQQASLHPRSHSRPHSHCHHRSNSHSSHSPLRRSSSNNTMASSEYRLLSSPETITVKFSYPIPSNSTSNSASIPGVVQVTGNFNAWQRTEPLRKNEETLRFEGEVSIILASIQEEDSSARKKILFKFVLDGSNWVTDPDQELERDNAGNLNNILFLKPRSSRNSGGVGPTSENHHDKGSDEATVVAGPTSTKKNESDEERLAKIKQEEEDDATIREFGGSMWGAPFFDVNNPTHLPEHFVSTSENPTNVEHASAAEEPAFHAASITDTVAVDTHVMTQKSAPEQHEEVKASQNANDEDEDDKIIKELGCGMWGTPHFQVNDSAALPEHFIEALAASNPNAKVKARAAGAEAESEVPNNEATAPVEESQDSELRESVTQIIDIIKNTERATETKLAAESKVGSVNLHQLSIATAGDASPVVDESVDPVPSLTTSRTNSAAFDSEPSSLNNSKVSLHDVGLGFEDDKGNKDDKEDGESDVVLLQTHPIPSQAAHDQVLLLAGDTKPKADLSAATLTISVPEKIPAPAGSTKTKRFSATPVSSPTSSVASSSLNPASRSSSSTTVSQKTEKSERRKSSIWKK</sequence>
<feature type="region of interest" description="Disordered" evidence="1">
    <location>
        <begin position="143"/>
        <end position="210"/>
    </location>
</feature>
<feature type="compositionally biased region" description="Low complexity" evidence="1">
    <location>
        <begin position="192"/>
        <end position="206"/>
    </location>
</feature>
<dbReference type="OrthoDB" id="5976022at2759"/>
<feature type="compositionally biased region" description="Low complexity" evidence="1">
    <location>
        <begin position="156"/>
        <end position="175"/>
    </location>
</feature>
<gene>
    <name evidence="3" type="ORF">BGZ65_004692</name>
</gene>
<accession>A0A9P6IYM0</accession>
<dbReference type="EMBL" id="JAAAHW010006909">
    <property type="protein sequence ID" value="KAF9953421.1"/>
    <property type="molecule type" value="Genomic_DNA"/>
</dbReference>
<feature type="compositionally biased region" description="Low complexity" evidence="1">
    <location>
        <begin position="95"/>
        <end position="110"/>
    </location>
</feature>
<feature type="region of interest" description="Disordered" evidence="1">
    <location>
        <begin position="683"/>
        <end position="747"/>
    </location>
</feature>
<dbReference type="Proteomes" id="UP000749646">
    <property type="component" value="Unassembled WGS sequence"/>
</dbReference>
<dbReference type="Gene3D" id="2.60.40.10">
    <property type="entry name" value="Immunoglobulins"/>
    <property type="match status" value="1"/>
</dbReference>
<feature type="compositionally biased region" description="Low complexity" evidence="1">
    <location>
        <begin position="702"/>
        <end position="731"/>
    </location>
</feature>
<dbReference type="CDD" id="cd02859">
    <property type="entry name" value="E_set_AMPKbeta_like_N"/>
    <property type="match status" value="1"/>
</dbReference>
<dbReference type="InterPro" id="IPR014756">
    <property type="entry name" value="Ig_E-set"/>
</dbReference>
<organism evidence="3 4">
    <name type="scientific">Modicella reniformis</name>
    <dbReference type="NCBI Taxonomy" id="1440133"/>
    <lineage>
        <taxon>Eukaryota</taxon>
        <taxon>Fungi</taxon>
        <taxon>Fungi incertae sedis</taxon>
        <taxon>Mucoromycota</taxon>
        <taxon>Mortierellomycotina</taxon>
        <taxon>Mortierellomycetes</taxon>
        <taxon>Mortierellales</taxon>
        <taxon>Mortierellaceae</taxon>
        <taxon>Modicella</taxon>
    </lineage>
</organism>
<feature type="region of interest" description="Disordered" evidence="1">
    <location>
        <begin position="30"/>
        <end position="114"/>
    </location>
</feature>
<evidence type="ECO:0000313" key="3">
    <source>
        <dbReference type="EMBL" id="KAF9953421.1"/>
    </source>
</evidence>
<comment type="caution">
    <text evidence="3">The sequence shown here is derived from an EMBL/GenBank/DDBJ whole genome shotgun (WGS) entry which is preliminary data.</text>
</comment>
<feature type="non-terminal residue" evidence="3">
    <location>
        <position position="747"/>
    </location>
</feature>
<keyword evidence="4" id="KW-1185">Reference proteome</keyword>
<feature type="compositionally biased region" description="Low complexity" evidence="1">
    <location>
        <begin position="50"/>
        <end position="79"/>
    </location>
</feature>
<feature type="region of interest" description="Disordered" evidence="1">
    <location>
        <begin position="584"/>
        <end position="621"/>
    </location>
</feature>
<feature type="region of interest" description="Disordered" evidence="1">
    <location>
        <begin position="446"/>
        <end position="468"/>
    </location>
</feature>
<feature type="region of interest" description="Disordered" evidence="1">
    <location>
        <begin position="321"/>
        <end position="379"/>
    </location>
</feature>
<evidence type="ECO:0000256" key="1">
    <source>
        <dbReference type="SAM" id="MobiDB-lite"/>
    </source>
</evidence>
<protein>
    <recommendedName>
        <fullName evidence="2">AMP-activated protein kinase glycogen-binding domain-containing protein</fullName>
    </recommendedName>
</protein>